<sequence>MSGYHAGSRALQDLVGVRDRADHVGRSLGQDIKPVAAAFLELQPLLVVGAADPATGRVWASALTGTPGFVRATGPRQMSVVADSGQRLDSQPKGARGTARATTDDPHPNDDLTDPLTMALKTPGTLVGTIALDPRTRRRMRLNGRLRPTTRGFAIEADHVFSNCPKYIQRRESYERIDDRTPGAPRRTDQLQADQVEFIAAADTFFLATAHPGGADVSHRGGNPGFVQVVSPRELTWPDYAGNAMFLTLGNLRTDPRAGLLFLDWTTGTVLQLTGEARTEFTADGERTVRFTVEEAVETPAALPLRWSAPEYSPANPDTAR</sequence>
<dbReference type="InterPro" id="IPR012349">
    <property type="entry name" value="Split_barrel_FMN-bd"/>
</dbReference>
<name>A0A233S2Q6_STRDA</name>
<protein>
    <submittedName>
        <fullName evidence="3">Pyridoxamine 5-phosphate oxidase</fullName>
    </submittedName>
</protein>
<reference evidence="3 4" key="1">
    <citation type="submission" date="2016-07" db="EMBL/GenBank/DDBJ databases">
        <title>Draft genome of Streptomyces diastatochromogenes.</title>
        <authorList>
            <person name="Podduturi R."/>
            <person name="Lukassen M.B."/>
            <person name="Clausen N."/>
            <person name="Nielsen J.L."/>
            <person name="Jorgensen N.O."/>
        </authorList>
    </citation>
    <scope>NUCLEOTIDE SEQUENCE [LARGE SCALE GENOMIC DNA]</scope>
    <source>
        <strain evidence="3 4">DSM 40608</strain>
    </source>
</reference>
<dbReference type="EMBL" id="MCGQ01000041">
    <property type="protein sequence ID" value="OXY89925.1"/>
    <property type="molecule type" value="Genomic_DNA"/>
</dbReference>
<dbReference type="OrthoDB" id="9786134at2"/>
<dbReference type="Gene3D" id="2.30.110.10">
    <property type="entry name" value="Electron Transport, Fmn-binding Protein, Chain A"/>
    <property type="match status" value="1"/>
</dbReference>
<dbReference type="PANTHER" id="PTHR42815">
    <property type="entry name" value="FAD-BINDING, PUTATIVE (AFU_ORTHOLOGUE AFUA_6G07600)-RELATED"/>
    <property type="match status" value="1"/>
</dbReference>
<dbReference type="AlphaFoldDB" id="A0A233S2Q6"/>
<organism evidence="3 4">
    <name type="scientific">Streptomyces diastatochromogenes</name>
    <dbReference type="NCBI Taxonomy" id="42236"/>
    <lineage>
        <taxon>Bacteria</taxon>
        <taxon>Bacillati</taxon>
        <taxon>Actinomycetota</taxon>
        <taxon>Actinomycetes</taxon>
        <taxon>Kitasatosporales</taxon>
        <taxon>Streptomycetaceae</taxon>
        <taxon>Streptomyces</taxon>
    </lineage>
</organism>
<evidence type="ECO:0000313" key="4">
    <source>
        <dbReference type="Proteomes" id="UP000215483"/>
    </source>
</evidence>
<accession>A0A233S2Q6</accession>
<feature type="region of interest" description="Disordered" evidence="1">
    <location>
        <begin position="82"/>
        <end position="111"/>
    </location>
</feature>
<keyword evidence="4" id="KW-1185">Reference proteome</keyword>
<evidence type="ECO:0000259" key="2">
    <source>
        <dbReference type="Pfam" id="PF01243"/>
    </source>
</evidence>
<dbReference type="Pfam" id="PF01243">
    <property type="entry name" value="PNPOx_N"/>
    <property type="match status" value="1"/>
</dbReference>
<gene>
    <name evidence="3" type="ORF">BEK98_36745</name>
</gene>
<dbReference type="PANTHER" id="PTHR42815:SF2">
    <property type="entry name" value="FAD-BINDING, PUTATIVE (AFU_ORTHOLOGUE AFUA_6G07600)-RELATED"/>
    <property type="match status" value="1"/>
</dbReference>
<comment type="caution">
    <text evidence="3">The sequence shown here is derived from an EMBL/GenBank/DDBJ whole genome shotgun (WGS) entry which is preliminary data.</text>
</comment>
<proteinExistence type="predicted"/>
<dbReference type="InterPro" id="IPR011576">
    <property type="entry name" value="Pyridox_Oxase_N"/>
</dbReference>
<feature type="domain" description="Pyridoxamine 5'-phosphate oxidase N-terminal" evidence="2">
    <location>
        <begin position="195"/>
        <end position="291"/>
    </location>
</feature>
<dbReference type="Proteomes" id="UP000215483">
    <property type="component" value="Unassembled WGS sequence"/>
</dbReference>
<evidence type="ECO:0000256" key="1">
    <source>
        <dbReference type="SAM" id="MobiDB-lite"/>
    </source>
</evidence>
<evidence type="ECO:0000313" key="3">
    <source>
        <dbReference type="EMBL" id="OXY89925.1"/>
    </source>
</evidence>
<dbReference type="SUPFAM" id="SSF50475">
    <property type="entry name" value="FMN-binding split barrel"/>
    <property type="match status" value="1"/>
</dbReference>
<dbReference type="RefSeq" id="WP_094221248.1">
    <property type="nucleotide sequence ID" value="NZ_MCGQ01000041.1"/>
</dbReference>